<organism evidence="2 3">
    <name type="scientific">Paenirhodobacter populi</name>
    <dbReference type="NCBI Taxonomy" id="2306993"/>
    <lineage>
        <taxon>Bacteria</taxon>
        <taxon>Pseudomonadati</taxon>
        <taxon>Pseudomonadota</taxon>
        <taxon>Alphaproteobacteria</taxon>
        <taxon>Rhodobacterales</taxon>
        <taxon>Rhodobacter group</taxon>
        <taxon>Paenirhodobacter</taxon>
    </lineage>
</organism>
<dbReference type="GO" id="GO:0008081">
    <property type="term" value="F:phosphoric diester hydrolase activity"/>
    <property type="evidence" value="ECO:0007669"/>
    <property type="project" value="InterPro"/>
</dbReference>
<dbReference type="InterPro" id="IPR017946">
    <property type="entry name" value="PLC-like_Pdiesterase_TIM-brl"/>
</dbReference>
<feature type="domain" description="GP-PDE" evidence="1">
    <location>
        <begin position="2"/>
        <end position="246"/>
    </location>
</feature>
<dbReference type="PANTHER" id="PTHR46211:SF14">
    <property type="entry name" value="GLYCEROPHOSPHODIESTER PHOSPHODIESTERASE"/>
    <property type="match status" value="1"/>
</dbReference>
<dbReference type="PANTHER" id="PTHR46211">
    <property type="entry name" value="GLYCEROPHOSPHORYL DIESTER PHOSPHODIESTERASE"/>
    <property type="match status" value="1"/>
</dbReference>
<dbReference type="Proteomes" id="UP000284451">
    <property type="component" value="Unassembled WGS sequence"/>
</dbReference>
<dbReference type="GO" id="GO:0006629">
    <property type="term" value="P:lipid metabolic process"/>
    <property type="evidence" value="ECO:0007669"/>
    <property type="project" value="InterPro"/>
</dbReference>
<comment type="caution">
    <text evidence="2">The sequence shown here is derived from an EMBL/GenBank/DDBJ whole genome shotgun (WGS) entry which is preliminary data.</text>
</comment>
<dbReference type="EMBL" id="SAUY01000020">
    <property type="protein sequence ID" value="RWR29323.1"/>
    <property type="molecule type" value="Genomic_DNA"/>
</dbReference>
<evidence type="ECO:0000313" key="3">
    <source>
        <dbReference type="Proteomes" id="UP000284451"/>
    </source>
</evidence>
<sequence>MTRIMAHRGARNLWAENSALGFRKVAALDFDAVEFDLHLTDEGELVVIHDPMLERTTNGHGPVRALRRNDRQALRLKGPDGTLIDEGIPSFDEVLDILSPTRADLYVELKSDADGRPYPGLVHEAVAALRKRGLQSRAVLHSFDVSVLHEIRDHAPEFRRLVSVNRDWADRQGGIEAFLREVNDLVDVVGIHHALFEDSFDTIARLRPIERTSVWTVNEPDLIRTWIARGPGFITSDNPVLLRDLMTQARIMIPS</sequence>
<dbReference type="Pfam" id="PF03009">
    <property type="entry name" value="GDPD"/>
    <property type="match status" value="1"/>
</dbReference>
<dbReference type="CDD" id="cd08565">
    <property type="entry name" value="GDPD_pAtGDE_like"/>
    <property type="match status" value="1"/>
</dbReference>
<evidence type="ECO:0000313" key="2">
    <source>
        <dbReference type="EMBL" id="RWR29323.1"/>
    </source>
</evidence>
<dbReference type="Gene3D" id="3.20.20.190">
    <property type="entry name" value="Phosphatidylinositol (PI) phosphodiesterase"/>
    <property type="match status" value="1"/>
</dbReference>
<evidence type="ECO:0000259" key="1">
    <source>
        <dbReference type="PROSITE" id="PS51704"/>
    </source>
</evidence>
<gene>
    <name evidence="2" type="ORF">D2T29_14865</name>
</gene>
<name>A0A443K9H3_9RHOB</name>
<protein>
    <submittedName>
        <fullName evidence="2">Glycerophosphodiester phosphodiesterase</fullName>
    </submittedName>
</protein>
<dbReference type="InterPro" id="IPR030395">
    <property type="entry name" value="GP_PDE_dom"/>
</dbReference>
<reference evidence="2 3" key="2">
    <citation type="submission" date="2019-01" db="EMBL/GenBank/DDBJ databases">
        <authorList>
            <person name="Li Y."/>
        </authorList>
    </citation>
    <scope>NUCLEOTIDE SEQUENCE [LARGE SCALE GENOMIC DNA]</scope>
    <source>
        <strain evidence="2 3">07D10-4-3</strain>
    </source>
</reference>
<dbReference type="AlphaFoldDB" id="A0A443K9H3"/>
<dbReference type="RefSeq" id="WP_128233074.1">
    <property type="nucleotide sequence ID" value="NZ_SAUY01000020.1"/>
</dbReference>
<dbReference type="PROSITE" id="PS51704">
    <property type="entry name" value="GP_PDE"/>
    <property type="match status" value="1"/>
</dbReference>
<dbReference type="SUPFAM" id="SSF51695">
    <property type="entry name" value="PLC-like phosphodiesterases"/>
    <property type="match status" value="1"/>
</dbReference>
<accession>A0A443K9H3</accession>
<proteinExistence type="predicted"/>
<reference evidence="2 3" key="1">
    <citation type="submission" date="2019-01" db="EMBL/GenBank/DDBJ databases">
        <title>Sinorhodobacter populi sp. nov. isolated from the symptomatic bark tissue of Populus euramericana canker.</title>
        <authorList>
            <person name="Xu G."/>
        </authorList>
    </citation>
    <scope>NUCLEOTIDE SEQUENCE [LARGE SCALE GENOMIC DNA]</scope>
    <source>
        <strain evidence="2 3">07D10-4-3</strain>
    </source>
</reference>